<feature type="transmembrane region" description="Helical" evidence="1">
    <location>
        <begin position="68"/>
        <end position="89"/>
    </location>
</feature>
<keyword evidence="1" id="KW-0472">Membrane</keyword>
<dbReference type="Proteomes" id="UP000707356">
    <property type="component" value="Unassembled WGS sequence"/>
</dbReference>
<protein>
    <submittedName>
        <fullName evidence="2">Uncharacterized protein</fullName>
    </submittedName>
</protein>
<gene>
    <name evidence="2" type="ORF">KME07_00995</name>
</gene>
<keyword evidence="1" id="KW-1133">Transmembrane helix</keyword>
<reference evidence="2" key="2">
    <citation type="journal article" date="2022" name="Microbiol. Resour. Announc.">
        <title>Metagenome Sequencing to Explore Phylogenomics of Terrestrial Cyanobacteria.</title>
        <authorList>
            <person name="Ward R.D."/>
            <person name="Stajich J.E."/>
            <person name="Johansen J.R."/>
            <person name="Huntemann M."/>
            <person name="Clum A."/>
            <person name="Foster B."/>
            <person name="Foster B."/>
            <person name="Roux S."/>
            <person name="Palaniappan K."/>
            <person name="Varghese N."/>
            <person name="Mukherjee S."/>
            <person name="Reddy T.B.K."/>
            <person name="Daum C."/>
            <person name="Copeland A."/>
            <person name="Chen I.A."/>
            <person name="Ivanova N.N."/>
            <person name="Kyrpides N.C."/>
            <person name="Shapiro N."/>
            <person name="Eloe-Fadrosh E.A."/>
            <person name="Pietrasiak N."/>
        </authorList>
    </citation>
    <scope>NUCLEOTIDE SEQUENCE</scope>
    <source>
        <strain evidence="2">GSE-TBD4-15B</strain>
    </source>
</reference>
<keyword evidence="1" id="KW-0812">Transmembrane</keyword>
<dbReference type="EMBL" id="JAHHHV010000004">
    <property type="protein sequence ID" value="MBW4464002.1"/>
    <property type="molecule type" value="Genomic_DNA"/>
</dbReference>
<accession>A0A951P6R4</accession>
<dbReference type="Gene3D" id="2.30.30.380">
    <property type="entry name" value="Zn-finger domain of Sec23/24"/>
    <property type="match status" value="1"/>
</dbReference>
<evidence type="ECO:0000313" key="3">
    <source>
        <dbReference type="Proteomes" id="UP000707356"/>
    </source>
</evidence>
<comment type="caution">
    <text evidence="2">The sequence shown here is derived from an EMBL/GenBank/DDBJ whole genome shotgun (WGS) entry which is preliminary data.</text>
</comment>
<organism evidence="2 3">
    <name type="scientific">Pegethrix bostrychoides GSE-TBD4-15B</name>
    <dbReference type="NCBI Taxonomy" id="2839662"/>
    <lineage>
        <taxon>Bacteria</taxon>
        <taxon>Bacillati</taxon>
        <taxon>Cyanobacteriota</taxon>
        <taxon>Cyanophyceae</taxon>
        <taxon>Oculatellales</taxon>
        <taxon>Oculatellaceae</taxon>
        <taxon>Pegethrix</taxon>
    </lineage>
</organism>
<evidence type="ECO:0000256" key="1">
    <source>
        <dbReference type="SAM" id="Phobius"/>
    </source>
</evidence>
<name>A0A951P6R4_9CYAN</name>
<evidence type="ECO:0000313" key="2">
    <source>
        <dbReference type="EMBL" id="MBW4464002.1"/>
    </source>
</evidence>
<sequence length="269" mass="28735">MPAKTSQTELVTSKTVTCLWCHQKNRLYQQAAQGSYTCGSCQKQIPNPFGSSPPPPQSAAKSSKTFDFVILTGVVLAGVGLLTFSIRILSRGEQLPPVASMPVKSAVTASSPKPIPSLSVSSPSVPSPSVVLQNRSLPASKVLVSPTSSGDGKLKVSNGTARDAYVKLVDSVSRKLVTAFYVKSSANFTVEQIPDGTYAVLFVTGEDWDAKTKSFTRRGSFTKFDKSLNFVTKQASNGIQYTIIKLTLNPVVNGNATLSGVDEQEFGRY</sequence>
<dbReference type="AlphaFoldDB" id="A0A951P6R4"/>
<proteinExistence type="predicted"/>
<reference evidence="2" key="1">
    <citation type="submission" date="2021-05" db="EMBL/GenBank/DDBJ databases">
        <authorList>
            <person name="Pietrasiak N."/>
            <person name="Ward R."/>
            <person name="Stajich J.E."/>
            <person name="Kurbessoian T."/>
        </authorList>
    </citation>
    <scope>NUCLEOTIDE SEQUENCE</scope>
    <source>
        <strain evidence="2">GSE-TBD4-15B</strain>
    </source>
</reference>